<sequence length="125" mass="14179">MEKKLYLVSLSLIVFFAAIGAIFGLLNHFRWAILFGGTAISLLPICSHLRMRRMLGAMRRLNGGSDHLADDHLRSLENTISKLTQKVETVSASLSSSEVNQLARLANEIRRESRMIRIRTEELKR</sequence>
<protein>
    <submittedName>
        <fullName evidence="2">Uncharacterized protein</fullName>
    </submittedName>
</protein>
<comment type="caution">
    <text evidence="2">The sequence shown here is derived from an EMBL/GenBank/DDBJ whole genome shotgun (WGS) entry which is preliminary data.</text>
</comment>
<dbReference type="Proteomes" id="UP000316859">
    <property type="component" value="Unassembled WGS sequence"/>
</dbReference>
<feature type="transmembrane region" description="Helical" evidence="1">
    <location>
        <begin position="31"/>
        <end position="51"/>
    </location>
</feature>
<evidence type="ECO:0000313" key="3">
    <source>
        <dbReference type="Proteomes" id="UP000316859"/>
    </source>
</evidence>
<keyword evidence="1" id="KW-0472">Membrane</keyword>
<dbReference type="EMBL" id="VKDI01000046">
    <property type="protein sequence ID" value="TRX45291.1"/>
    <property type="molecule type" value="Genomic_DNA"/>
</dbReference>
<name>A0ABY3CQV5_9CORY</name>
<evidence type="ECO:0000256" key="1">
    <source>
        <dbReference type="SAM" id="Phobius"/>
    </source>
</evidence>
<keyword evidence="1" id="KW-1133">Transmembrane helix</keyword>
<evidence type="ECO:0000313" key="2">
    <source>
        <dbReference type="EMBL" id="TRX45291.1"/>
    </source>
</evidence>
<feature type="transmembrane region" description="Helical" evidence="1">
    <location>
        <begin position="5"/>
        <end position="25"/>
    </location>
</feature>
<reference evidence="2 3" key="1">
    <citation type="submission" date="2019-07" db="EMBL/GenBank/DDBJ databases">
        <title>Draft genome of C. aurimucosum strain 2299.</title>
        <authorList>
            <person name="Pacheco L.G.C."/>
            <person name="Aguiar E.R.G.R."/>
            <person name="Santos C.S."/>
            <person name="Rocha D.J.P.G."/>
            <person name="Sant'Anna L.O."/>
            <person name="Mattos-Guaraldi A.L."/>
            <person name="Santos L.S."/>
        </authorList>
    </citation>
    <scope>NUCLEOTIDE SEQUENCE [LARGE SCALE GENOMIC DNA]</scope>
    <source>
        <strain evidence="2 3">2299</strain>
    </source>
</reference>
<proteinExistence type="predicted"/>
<accession>A0ABY3CQV5</accession>
<keyword evidence="3" id="KW-1185">Reference proteome</keyword>
<gene>
    <name evidence="2" type="ORF">FNY88_12585</name>
</gene>
<keyword evidence="1" id="KW-0812">Transmembrane</keyword>
<dbReference type="RefSeq" id="WP_144015157.1">
    <property type="nucleotide sequence ID" value="NZ_VKDI01000046.1"/>
</dbReference>
<organism evidence="2 3">
    <name type="scientific">Corynebacterium guaraldiae</name>
    <dbReference type="NCBI Taxonomy" id="3051103"/>
    <lineage>
        <taxon>Bacteria</taxon>
        <taxon>Bacillati</taxon>
        <taxon>Actinomycetota</taxon>
        <taxon>Actinomycetes</taxon>
        <taxon>Mycobacteriales</taxon>
        <taxon>Corynebacteriaceae</taxon>
        <taxon>Corynebacterium</taxon>
    </lineage>
</organism>